<dbReference type="PANTHER" id="PTHR35022">
    <property type="entry name" value="G_PROTEIN_RECEP_F1_2 DOMAIN-CONTAINING PROTEIN"/>
    <property type="match status" value="1"/>
</dbReference>
<evidence type="ECO:0000313" key="1">
    <source>
        <dbReference type="EMBL" id="KAG5572889.1"/>
    </source>
</evidence>
<protein>
    <submittedName>
        <fullName evidence="1">Uncharacterized protein</fullName>
    </submittedName>
</protein>
<dbReference type="Proteomes" id="UP000824120">
    <property type="component" value="Chromosome 12"/>
</dbReference>
<comment type="caution">
    <text evidence="1">The sequence shown here is derived from an EMBL/GenBank/DDBJ whole genome shotgun (WGS) entry which is preliminary data.</text>
</comment>
<organism evidence="1 2">
    <name type="scientific">Solanum commersonii</name>
    <name type="common">Commerson's wild potato</name>
    <name type="synonym">Commerson's nightshade</name>
    <dbReference type="NCBI Taxonomy" id="4109"/>
    <lineage>
        <taxon>Eukaryota</taxon>
        <taxon>Viridiplantae</taxon>
        <taxon>Streptophyta</taxon>
        <taxon>Embryophyta</taxon>
        <taxon>Tracheophyta</taxon>
        <taxon>Spermatophyta</taxon>
        <taxon>Magnoliopsida</taxon>
        <taxon>eudicotyledons</taxon>
        <taxon>Gunneridae</taxon>
        <taxon>Pentapetalae</taxon>
        <taxon>asterids</taxon>
        <taxon>lamiids</taxon>
        <taxon>Solanales</taxon>
        <taxon>Solanaceae</taxon>
        <taxon>Solanoideae</taxon>
        <taxon>Solaneae</taxon>
        <taxon>Solanum</taxon>
    </lineage>
</organism>
<name>A0A9J5WB94_SOLCO</name>
<sequence>MGIQMKKQWLQFACALAFFLNATCIMAYSPYSYESSDSTYNKVPTTVVKSEDFKVTSESEIEYKSSFSPKTDYYKKPSFS</sequence>
<evidence type="ECO:0000313" key="2">
    <source>
        <dbReference type="Proteomes" id="UP000824120"/>
    </source>
</evidence>
<dbReference type="InterPro" id="IPR053348">
    <property type="entry name" value="KPLCE"/>
</dbReference>
<dbReference type="EMBL" id="JACXVP010000012">
    <property type="protein sequence ID" value="KAG5572889.1"/>
    <property type="molecule type" value="Genomic_DNA"/>
</dbReference>
<reference evidence="1 2" key="1">
    <citation type="submission" date="2020-09" db="EMBL/GenBank/DDBJ databases">
        <title>De no assembly of potato wild relative species, Solanum commersonii.</title>
        <authorList>
            <person name="Cho K."/>
        </authorList>
    </citation>
    <scope>NUCLEOTIDE SEQUENCE [LARGE SCALE GENOMIC DNA]</scope>
    <source>
        <strain evidence="1">LZ3.2</strain>
        <tissue evidence="1">Leaf</tissue>
    </source>
</reference>
<accession>A0A9J5WB94</accession>
<keyword evidence="2" id="KW-1185">Reference proteome</keyword>
<dbReference type="AlphaFoldDB" id="A0A9J5WB94"/>
<dbReference type="OrthoDB" id="429020at2759"/>
<proteinExistence type="predicted"/>
<dbReference type="PANTHER" id="PTHR35022:SF29">
    <property type="entry name" value="EXTENSIN-LIKE"/>
    <property type="match status" value="1"/>
</dbReference>
<gene>
    <name evidence="1" type="ORF">H5410_062655</name>
</gene>